<evidence type="ECO:0000256" key="1">
    <source>
        <dbReference type="SAM" id="Phobius"/>
    </source>
</evidence>
<keyword evidence="1" id="KW-0472">Membrane</keyword>
<reference evidence="3" key="1">
    <citation type="submission" date="2024-06" db="EMBL/GenBank/DDBJ databases">
        <title>Multi-omics analyses provide insights into the biosynthesis of the anticancer antibiotic pleurotin in Hohenbuehelia grisea.</title>
        <authorList>
            <person name="Weaver J.A."/>
            <person name="Alberti F."/>
        </authorList>
    </citation>
    <scope>NUCLEOTIDE SEQUENCE [LARGE SCALE GENOMIC DNA]</scope>
    <source>
        <strain evidence="3">T-177</strain>
    </source>
</reference>
<proteinExistence type="predicted"/>
<dbReference type="EMBL" id="JASNQZ010000001">
    <property type="protein sequence ID" value="KAL0960911.1"/>
    <property type="molecule type" value="Genomic_DNA"/>
</dbReference>
<protein>
    <submittedName>
        <fullName evidence="2">Uncharacterized protein</fullName>
    </submittedName>
</protein>
<dbReference type="Proteomes" id="UP001556367">
    <property type="component" value="Unassembled WGS sequence"/>
</dbReference>
<keyword evidence="1" id="KW-0812">Transmembrane</keyword>
<sequence length="71" mass="8064">MPPSYLSAPMSPTPANTIGALLLGLVISSVLYGVTCSQVFYYFQNYQDRLWIKLFVYLILQVPSLGRWNTF</sequence>
<keyword evidence="3" id="KW-1185">Reference proteome</keyword>
<accession>A0ABR3K0R9</accession>
<gene>
    <name evidence="2" type="ORF">HGRIS_005920</name>
</gene>
<evidence type="ECO:0000313" key="3">
    <source>
        <dbReference type="Proteomes" id="UP001556367"/>
    </source>
</evidence>
<name>A0ABR3K0R9_9AGAR</name>
<feature type="transmembrane region" description="Helical" evidence="1">
    <location>
        <begin position="20"/>
        <end position="43"/>
    </location>
</feature>
<organism evidence="2 3">
    <name type="scientific">Hohenbuehelia grisea</name>
    <dbReference type="NCBI Taxonomy" id="104357"/>
    <lineage>
        <taxon>Eukaryota</taxon>
        <taxon>Fungi</taxon>
        <taxon>Dikarya</taxon>
        <taxon>Basidiomycota</taxon>
        <taxon>Agaricomycotina</taxon>
        <taxon>Agaricomycetes</taxon>
        <taxon>Agaricomycetidae</taxon>
        <taxon>Agaricales</taxon>
        <taxon>Pleurotineae</taxon>
        <taxon>Pleurotaceae</taxon>
        <taxon>Hohenbuehelia</taxon>
    </lineage>
</organism>
<comment type="caution">
    <text evidence="2">The sequence shown here is derived from an EMBL/GenBank/DDBJ whole genome shotgun (WGS) entry which is preliminary data.</text>
</comment>
<evidence type="ECO:0000313" key="2">
    <source>
        <dbReference type="EMBL" id="KAL0960911.1"/>
    </source>
</evidence>
<keyword evidence="1" id="KW-1133">Transmembrane helix</keyword>